<dbReference type="CDD" id="cd02503">
    <property type="entry name" value="MobA"/>
    <property type="match status" value="1"/>
</dbReference>
<dbReference type="Pfam" id="PF12804">
    <property type="entry name" value="NTP_transf_3"/>
    <property type="match status" value="1"/>
</dbReference>
<dbReference type="RefSeq" id="WP_091485855.1">
    <property type="nucleotide sequence ID" value="NZ_FOTR01000016.1"/>
</dbReference>
<evidence type="ECO:0000256" key="7">
    <source>
        <dbReference type="ARBA" id="ARBA00023150"/>
    </source>
</evidence>
<dbReference type="GO" id="GO:0006777">
    <property type="term" value="P:Mo-molybdopterin cofactor biosynthetic process"/>
    <property type="evidence" value="ECO:0007669"/>
    <property type="project" value="UniProtKB-KW"/>
</dbReference>
<keyword evidence="2 8" id="KW-0808">Transferase</keyword>
<evidence type="ECO:0000259" key="9">
    <source>
        <dbReference type="Pfam" id="PF12804"/>
    </source>
</evidence>
<evidence type="ECO:0000256" key="4">
    <source>
        <dbReference type="ARBA" id="ARBA00022741"/>
    </source>
</evidence>
<dbReference type="GO" id="GO:0061603">
    <property type="term" value="F:molybdenum cofactor guanylyltransferase activity"/>
    <property type="evidence" value="ECO:0007669"/>
    <property type="project" value="UniProtKB-EC"/>
</dbReference>
<feature type="domain" description="MobA-like NTP transferase" evidence="9">
    <location>
        <begin position="6"/>
        <end position="163"/>
    </location>
</feature>
<comment type="subcellular location">
    <subcellularLocation>
        <location evidence="8">Cytoplasm</location>
    </subcellularLocation>
</comment>
<evidence type="ECO:0000256" key="8">
    <source>
        <dbReference type="HAMAP-Rule" id="MF_00316"/>
    </source>
</evidence>
<comment type="caution">
    <text evidence="8">Lacks conserved residue(s) required for the propagation of feature annotation.</text>
</comment>
<protein>
    <recommendedName>
        <fullName evidence="8">Probable molybdenum cofactor guanylyltransferase</fullName>
        <shortName evidence="8">MoCo guanylyltransferase</shortName>
        <ecNumber evidence="8">2.7.7.77</ecNumber>
    </recommendedName>
    <alternativeName>
        <fullName evidence="8">GTP:molybdopterin guanylyltransferase</fullName>
    </alternativeName>
    <alternativeName>
        <fullName evidence="8">Mo-MPT guanylyltransferase</fullName>
    </alternativeName>
    <alternativeName>
        <fullName evidence="8">Molybdopterin guanylyltransferase</fullName>
    </alternativeName>
    <alternativeName>
        <fullName evidence="8">Molybdopterin-guanine dinucleotide synthase</fullName>
        <shortName evidence="8">MGD synthase</shortName>
    </alternativeName>
</protein>
<keyword evidence="3 8" id="KW-0479">Metal-binding</keyword>
<sequence length="213" mass="24354">MEIITGIVLTGGKSSRFKRDKAFASYKGNLFYENALEVMLACVDNTFLVIRDNQPLQLESENIKVITDHAPFKGKGPLAGIYSAMMEEGAAKWYLVLPVDTPLMEQSILKKLITYIDANVDAIVPRVNARVQPLVALYKLDAMQVMERQLLAEKRSMHQLLKKLTVTYVDFHSEDEKYFININTQEDYQRYVGDKMESEQNVEHQKGTLDNSR</sequence>
<evidence type="ECO:0000256" key="3">
    <source>
        <dbReference type="ARBA" id="ARBA00022723"/>
    </source>
</evidence>
<evidence type="ECO:0000256" key="5">
    <source>
        <dbReference type="ARBA" id="ARBA00022842"/>
    </source>
</evidence>
<dbReference type="Proteomes" id="UP000198565">
    <property type="component" value="Unassembled WGS sequence"/>
</dbReference>
<comment type="similarity">
    <text evidence="8">Belongs to the MobA family.</text>
</comment>
<evidence type="ECO:0000256" key="2">
    <source>
        <dbReference type="ARBA" id="ARBA00022679"/>
    </source>
</evidence>
<proteinExistence type="inferred from homology"/>
<dbReference type="PANTHER" id="PTHR19136">
    <property type="entry name" value="MOLYBDENUM COFACTOR GUANYLYLTRANSFERASE"/>
    <property type="match status" value="1"/>
</dbReference>
<dbReference type="EMBL" id="FOTR01000016">
    <property type="protein sequence ID" value="SFM38454.1"/>
    <property type="molecule type" value="Genomic_DNA"/>
</dbReference>
<dbReference type="STRING" id="334253.SAMN04487943_11622"/>
<keyword evidence="6 8" id="KW-0342">GTP-binding</keyword>
<dbReference type="PANTHER" id="PTHR19136:SF81">
    <property type="entry name" value="MOLYBDENUM COFACTOR GUANYLYLTRANSFERASE"/>
    <property type="match status" value="1"/>
</dbReference>
<keyword evidence="7 8" id="KW-0501">Molybdenum cofactor biosynthesis</keyword>
<dbReference type="HAMAP" id="MF_00316">
    <property type="entry name" value="MobA"/>
    <property type="match status" value="1"/>
</dbReference>
<evidence type="ECO:0000313" key="11">
    <source>
        <dbReference type="Proteomes" id="UP000198565"/>
    </source>
</evidence>
<feature type="binding site" evidence="8">
    <location>
        <position position="68"/>
    </location>
    <ligand>
        <name>GTP</name>
        <dbReference type="ChEBI" id="CHEBI:37565"/>
    </ligand>
</feature>
<dbReference type="GO" id="GO:0005525">
    <property type="term" value="F:GTP binding"/>
    <property type="evidence" value="ECO:0007669"/>
    <property type="project" value="UniProtKB-UniRule"/>
</dbReference>
<dbReference type="InterPro" id="IPR013482">
    <property type="entry name" value="Molybde_CF_guanTrfase"/>
</dbReference>
<comment type="cofactor">
    <cofactor evidence="8">
        <name>Mg(2+)</name>
        <dbReference type="ChEBI" id="CHEBI:18420"/>
    </cofactor>
</comment>
<dbReference type="EC" id="2.7.7.77" evidence="8"/>
<dbReference type="AlphaFoldDB" id="A0A1I4QEK3"/>
<dbReference type="SUPFAM" id="SSF53448">
    <property type="entry name" value="Nucleotide-diphospho-sugar transferases"/>
    <property type="match status" value="1"/>
</dbReference>
<dbReference type="InterPro" id="IPR029044">
    <property type="entry name" value="Nucleotide-diphossugar_trans"/>
</dbReference>
<comment type="catalytic activity">
    <reaction evidence="8">
        <text>Mo-molybdopterin + GTP + H(+) = Mo-molybdopterin guanine dinucleotide + diphosphate</text>
        <dbReference type="Rhea" id="RHEA:34243"/>
        <dbReference type="ChEBI" id="CHEBI:15378"/>
        <dbReference type="ChEBI" id="CHEBI:33019"/>
        <dbReference type="ChEBI" id="CHEBI:37565"/>
        <dbReference type="ChEBI" id="CHEBI:71302"/>
        <dbReference type="ChEBI" id="CHEBI:71310"/>
        <dbReference type="EC" id="2.7.7.77"/>
    </reaction>
</comment>
<evidence type="ECO:0000256" key="6">
    <source>
        <dbReference type="ARBA" id="ARBA00023134"/>
    </source>
</evidence>
<dbReference type="OrthoDB" id="9788394at2"/>
<keyword evidence="1 8" id="KW-0963">Cytoplasm</keyword>
<keyword evidence="11" id="KW-1185">Reference proteome</keyword>
<accession>A0A1I4QEK3</accession>
<evidence type="ECO:0000256" key="1">
    <source>
        <dbReference type="ARBA" id="ARBA00022490"/>
    </source>
</evidence>
<keyword evidence="5 8" id="KW-0460">Magnesium</keyword>
<gene>
    <name evidence="8" type="primary">mobA</name>
    <name evidence="10" type="ORF">SAMN04487943_11622</name>
</gene>
<feature type="binding site" evidence="8">
    <location>
        <position position="100"/>
    </location>
    <ligand>
        <name>GTP</name>
        <dbReference type="ChEBI" id="CHEBI:37565"/>
    </ligand>
</feature>
<reference evidence="11" key="1">
    <citation type="submission" date="2016-10" db="EMBL/GenBank/DDBJ databases">
        <authorList>
            <person name="Varghese N."/>
            <person name="Submissions S."/>
        </authorList>
    </citation>
    <scope>NUCLEOTIDE SEQUENCE [LARGE SCALE GENOMIC DNA]</scope>
    <source>
        <strain evidence="11">CGMCC 1.4250</strain>
    </source>
</reference>
<evidence type="ECO:0000313" key="10">
    <source>
        <dbReference type="EMBL" id="SFM38454.1"/>
    </source>
</evidence>
<organism evidence="10 11">
    <name type="scientific">Gracilibacillus orientalis</name>
    <dbReference type="NCBI Taxonomy" id="334253"/>
    <lineage>
        <taxon>Bacteria</taxon>
        <taxon>Bacillati</taxon>
        <taxon>Bacillota</taxon>
        <taxon>Bacilli</taxon>
        <taxon>Bacillales</taxon>
        <taxon>Bacillaceae</taxon>
        <taxon>Gracilibacillus</taxon>
    </lineage>
</organism>
<dbReference type="GO" id="GO:0005737">
    <property type="term" value="C:cytoplasm"/>
    <property type="evidence" value="ECO:0007669"/>
    <property type="project" value="UniProtKB-SubCell"/>
</dbReference>
<dbReference type="Gene3D" id="3.90.550.10">
    <property type="entry name" value="Spore Coat Polysaccharide Biosynthesis Protein SpsA, Chain A"/>
    <property type="match status" value="1"/>
</dbReference>
<feature type="binding site" evidence="8">
    <location>
        <position position="100"/>
    </location>
    <ligand>
        <name>Mg(2+)</name>
        <dbReference type="ChEBI" id="CHEBI:18420"/>
    </ligand>
</feature>
<dbReference type="InterPro" id="IPR025877">
    <property type="entry name" value="MobA-like_NTP_Trfase"/>
</dbReference>
<dbReference type="GO" id="GO:0046872">
    <property type="term" value="F:metal ion binding"/>
    <property type="evidence" value="ECO:0007669"/>
    <property type="project" value="UniProtKB-KW"/>
</dbReference>
<name>A0A1I4QEK3_9BACI</name>
<comment type="function">
    <text evidence="8">Transfers a GMP moiety from GTP to Mo-molybdopterin (Mo-MPT) cofactor (Moco or molybdenum cofactor) to form Mo-molybdopterin guanine dinucleotide (Mo-MGD) cofactor.</text>
</comment>
<comment type="domain">
    <text evidence="8">The N-terminal domain determines nucleotide recognition and specific binding, while the C-terminal domain determines the specific binding to the target protein.</text>
</comment>
<feature type="binding site" evidence="8">
    <location>
        <position position="21"/>
    </location>
    <ligand>
        <name>GTP</name>
        <dbReference type="ChEBI" id="CHEBI:37565"/>
    </ligand>
</feature>
<keyword evidence="4 8" id="KW-0547">Nucleotide-binding</keyword>
<feature type="binding site" evidence="8">
    <location>
        <begin position="9"/>
        <end position="11"/>
    </location>
    <ligand>
        <name>GTP</name>
        <dbReference type="ChEBI" id="CHEBI:37565"/>
    </ligand>
</feature>